<organism evidence="2 3">
    <name type="scientific">Triticum urartu</name>
    <name type="common">Red wild einkorn</name>
    <name type="synonym">Crithodium urartu</name>
    <dbReference type="NCBI Taxonomy" id="4572"/>
    <lineage>
        <taxon>Eukaryota</taxon>
        <taxon>Viridiplantae</taxon>
        <taxon>Streptophyta</taxon>
        <taxon>Embryophyta</taxon>
        <taxon>Tracheophyta</taxon>
        <taxon>Spermatophyta</taxon>
        <taxon>Magnoliopsida</taxon>
        <taxon>Liliopsida</taxon>
        <taxon>Poales</taxon>
        <taxon>Poaceae</taxon>
        <taxon>BOP clade</taxon>
        <taxon>Pooideae</taxon>
        <taxon>Triticodae</taxon>
        <taxon>Triticeae</taxon>
        <taxon>Triticinae</taxon>
        <taxon>Triticum</taxon>
    </lineage>
</organism>
<dbReference type="EnsemblPlants" id="TuG1812G0200004946.01.T02">
    <property type="protein sequence ID" value="TuG1812G0200004946.01.T02"/>
    <property type="gene ID" value="TuG1812G0200004946.01"/>
</dbReference>
<reference evidence="2" key="2">
    <citation type="submission" date="2018-03" db="EMBL/GenBank/DDBJ databases">
        <title>The Triticum urartu genome reveals the dynamic nature of wheat genome evolution.</title>
        <authorList>
            <person name="Ling H."/>
            <person name="Ma B."/>
            <person name="Shi X."/>
            <person name="Liu H."/>
            <person name="Dong L."/>
            <person name="Sun H."/>
            <person name="Cao Y."/>
            <person name="Gao Q."/>
            <person name="Zheng S."/>
            <person name="Li Y."/>
            <person name="Yu Y."/>
            <person name="Du H."/>
            <person name="Qi M."/>
            <person name="Li Y."/>
            <person name="Yu H."/>
            <person name="Cui Y."/>
            <person name="Wang N."/>
            <person name="Chen C."/>
            <person name="Wu H."/>
            <person name="Zhao Y."/>
            <person name="Zhang J."/>
            <person name="Li Y."/>
            <person name="Zhou W."/>
            <person name="Zhang B."/>
            <person name="Hu W."/>
            <person name="Eijk M."/>
            <person name="Tang J."/>
            <person name="Witsenboer H."/>
            <person name="Zhao S."/>
            <person name="Li Z."/>
            <person name="Zhang A."/>
            <person name="Wang D."/>
            <person name="Liang C."/>
        </authorList>
    </citation>
    <scope>NUCLEOTIDE SEQUENCE [LARGE SCALE GENOMIC DNA]</scope>
    <source>
        <strain evidence="2">cv. G1812</strain>
    </source>
</reference>
<proteinExistence type="predicted"/>
<dbReference type="Proteomes" id="UP000015106">
    <property type="component" value="Chromosome 2"/>
</dbReference>
<dbReference type="EnsemblPlants" id="TuG1812G0200004946.01.T01">
    <property type="protein sequence ID" value="TuG1812G0200004946.01.T01"/>
    <property type="gene ID" value="TuG1812G0200004946.01"/>
</dbReference>
<accession>A0A8R7TM23</accession>
<keyword evidence="3" id="KW-1185">Reference proteome</keyword>
<evidence type="ECO:0000256" key="1">
    <source>
        <dbReference type="SAM" id="MobiDB-lite"/>
    </source>
</evidence>
<sequence>MPQIVSSKSAGRRPDPPRQHLVQMGRAGRGRSRRRAPCASCLLGRRSDPIRRGGSLRLRQRGRRPATREVDLIVPPRRHRDAHRGRCCVATKGAPVYGRGLTAVEARHLATMYVVCSCAAGPWGWVFLSPPCSCRHELD</sequence>
<reference evidence="2" key="3">
    <citation type="submission" date="2022-06" db="UniProtKB">
        <authorList>
            <consortium name="EnsemblPlants"/>
        </authorList>
    </citation>
    <scope>IDENTIFICATION</scope>
</reference>
<reference evidence="3" key="1">
    <citation type="journal article" date="2013" name="Nature">
        <title>Draft genome of the wheat A-genome progenitor Triticum urartu.</title>
        <authorList>
            <person name="Ling H.Q."/>
            <person name="Zhao S."/>
            <person name="Liu D."/>
            <person name="Wang J."/>
            <person name="Sun H."/>
            <person name="Zhang C."/>
            <person name="Fan H."/>
            <person name="Li D."/>
            <person name="Dong L."/>
            <person name="Tao Y."/>
            <person name="Gao C."/>
            <person name="Wu H."/>
            <person name="Li Y."/>
            <person name="Cui Y."/>
            <person name="Guo X."/>
            <person name="Zheng S."/>
            <person name="Wang B."/>
            <person name="Yu K."/>
            <person name="Liang Q."/>
            <person name="Yang W."/>
            <person name="Lou X."/>
            <person name="Chen J."/>
            <person name="Feng M."/>
            <person name="Jian J."/>
            <person name="Zhang X."/>
            <person name="Luo G."/>
            <person name="Jiang Y."/>
            <person name="Liu J."/>
            <person name="Wang Z."/>
            <person name="Sha Y."/>
            <person name="Zhang B."/>
            <person name="Wu H."/>
            <person name="Tang D."/>
            <person name="Shen Q."/>
            <person name="Xue P."/>
            <person name="Zou S."/>
            <person name="Wang X."/>
            <person name="Liu X."/>
            <person name="Wang F."/>
            <person name="Yang Y."/>
            <person name="An X."/>
            <person name="Dong Z."/>
            <person name="Zhang K."/>
            <person name="Zhang X."/>
            <person name="Luo M.C."/>
            <person name="Dvorak J."/>
            <person name="Tong Y."/>
            <person name="Wang J."/>
            <person name="Yang H."/>
            <person name="Li Z."/>
            <person name="Wang D."/>
            <person name="Zhang A."/>
            <person name="Wang J."/>
        </authorList>
    </citation>
    <scope>NUCLEOTIDE SEQUENCE</scope>
    <source>
        <strain evidence="3">cv. G1812</strain>
    </source>
</reference>
<name>A0A8R7TM23_TRIUA</name>
<evidence type="ECO:0000313" key="2">
    <source>
        <dbReference type="EnsemblPlants" id="TuG1812G0200004946.01.T02"/>
    </source>
</evidence>
<protein>
    <submittedName>
        <fullName evidence="2">Uncharacterized protein</fullName>
    </submittedName>
</protein>
<dbReference type="Gramene" id="TuG1812G0200004946.01.T01">
    <property type="protein sequence ID" value="TuG1812G0200004946.01.T01"/>
    <property type="gene ID" value="TuG1812G0200004946.01"/>
</dbReference>
<dbReference type="Gramene" id="TuG1812G0200004946.01.T02">
    <property type="protein sequence ID" value="TuG1812G0200004946.01.T02"/>
    <property type="gene ID" value="TuG1812G0200004946.01"/>
</dbReference>
<evidence type="ECO:0000313" key="3">
    <source>
        <dbReference type="Proteomes" id="UP000015106"/>
    </source>
</evidence>
<feature type="region of interest" description="Disordered" evidence="1">
    <location>
        <begin position="1"/>
        <end position="36"/>
    </location>
</feature>
<dbReference type="AlphaFoldDB" id="A0A8R7TM23"/>